<keyword evidence="1" id="KW-0812">Transmembrane</keyword>
<feature type="transmembrane region" description="Helical" evidence="1">
    <location>
        <begin position="99"/>
        <end position="119"/>
    </location>
</feature>
<dbReference type="EMBL" id="JAANBB010000462">
    <property type="protein sequence ID" value="KAF7542284.1"/>
    <property type="molecule type" value="Genomic_DNA"/>
</dbReference>
<protein>
    <submittedName>
        <fullName evidence="2">Uncharacterized protein</fullName>
    </submittedName>
</protein>
<dbReference type="Proteomes" id="UP000722485">
    <property type="component" value="Unassembled WGS sequence"/>
</dbReference>
<keyword evidence="1" id="KW-0472">Membrane</keyword>
<feature type="transmembrane region" description="Helical" evidence="1">
    <location>
        <begin position="252"/>
        <end position="275"/>
    </location>
</feature>
<proteinExistence type="predicted"/>
<organism evidence="2 3">
    <name type="scientific">Cylindrodendrum hubeiense</name>
    <dbReference type="NCBI Taxonomy" id="595255"/>
    <lineage>
        <taxon>Eukaryota</taxon>
        <taxon>Fungi</taxon>
        <taxon>Dikarya</taxon>
        <taxon>Ascomycota</taxon>
        <taxon>Pezizomycotina</taxon>
        <taxon>Sordariomycetes</taxon>
        <taxon>Hypocreomycetidae</taxon>
        <taxon>Hypocreales</taxon>
        <taxon>Nectriaceae</taxon>
        <taxon>Cylindrodendrum</taxon>
    </lineage>
</organism>
<dbReference type="OrthoDB" id="72269at2759"/>
<keyword evidence="1" id="KW-1133">Transmembrane helix</keyword>
<name>A0A9P5GZQ2_9HYPO</name>
<reference evidence="2" key="1">
    <citation type="submission" date="2020-03" db="EMBL/GenBank/DDBJ databases">
        <title>Draft Genome Sequence of Cylindrodendrum hubeiense.</title>
        <authorList>
            <person name="Buettner E."/>
            <person name="Kellner H."/>
        </authorList>
    </citation>
    <scope>NUCLEOTIDE SEQUENCE</scope>
    <source>
        <strain evidence="2">IHI 201604</strain>
    </source>
</reference>
<evidence type="ECO:0000313" key="2">
    <source>
        <dbReference type="EMBL" id="KAF7542284.1"/>
    </source>
</evidence>
<feature type="transmembrane region" description="Helical" evidence="1">
    <location>
        <begin position="139"/>
        <end position="160"/>
    </location>
</feature>
<dbReference type="AlphaFoldDB" id="A0A9P5GZQ2"/>
<keyword evidence="3" id="KW-1185">Reference proteome</keyword>
<evidence type="ECO:0000256" key="1">
    <source>
        <dbReference type="SAM" id="Phobius"/>
    </source>
</evidence>
<gene>
    <name evidence="2" type="ORF">G7Z17_g11710</name>
</gene>
<evidence type="ECO:0000313" key="3">
    <source>
        <dbReference type="Proteomes" id="UP000722485"/>
    </source>
</evidence>
<feature type="transmembrane region" description="Helical" evidence="1">
    <location>
        <begin position="212"/>
        <end position="231"/>
    </location>
</feature>
<comment type="caution">
    <text evidence="2">The sequence shown here is derived from an EMBL/GenBank/DDBJ whole genome shotgun (WGS) entry which is preliminary data.</text>
</comment>
<feature type="transmembrane region" description="Helical" evidence="1">
    <location>
        <begin position="15"/>
        <end position="35"/>
    </location>
</feature>
<feature type="transmembrane region" description="Helical" evidence="1">
    <location>
        <begin position="181"/>
        <end position="200"/>
    </location>
</feature>
<accession>A0A9P5GZQ2</accession>
<sequence length="394" mass="42754">MPPPPTLAGTAGRTLPVLPIALISGLFVFGVNAMMGQIVRNGYVDFASPLLADDGQPRFLPGTDRLLLRHLVGVPAIDRYFATANVFWANVVDGSRPELSLFAFFFGTQLVAFFTIFMIESQRVAKWSGLLFNPIVWGFLMQTFGFGIAAPVFFALHLAVTSRSSLTDTVRLRDPTSLHTIVLAFTLGYFVPCLFLAYPFSDSNVRQWANAVWQAFPLYVVACQTVCTGIMKRTSLGQDAFTSKVQLDRRALSYAYGFAWNVAVTGQLCTSAVLITSTIFPGLYPAGVPRALSFSNVFVPGSPHSSAPMKSPAAAIHEFFKYDMYVGSAVAIIWAVHLLSQVRPVLSSPEERAKLAQGIMTSISLSGPGGALVALVQHRDETVLAAELKAEKSK</sequence>